<evidence type="ECO:0000256" key="2">
    <source>
        <dbReference type="ARBA" id="ARBA00022527"/>
    </source>
</evidence>
<evidence type="ECO:0000256" key="6">
    <source>
        <dbReference type="ARBA" id="ARBA00022840"/>
    </source>
</evidence>
<keyword evidence="6" id="KW-0067">ATP-binding</keyword>
<dbReference type="Gene3D" id="1.20.930.20">
    <property type="entry name" value="Adaptor protein Cbl, N-terminal domain"/>
    <property type="match status" value="1"/>
</dbReference>
<evidence type="ECO:0000256" key="8">
    <source>
        <dbReference type="ARBA" id="ARBA00048679"/>
    </source>
</evidence>
<dbReference type="SUPFAM" id="SSF56112">
    <property type="entry name" value="Protein kinase-like (PK-like)"/>
    <property type="match status" value="1"/>
</dbReference>
<dbReference type="EMBL" id="OZ075134">
    <property type="protein sequence ID" value="CAL4990428.1"/>
    <property type="molecule type" value="Genomic_DNA"/>
</dbReference>
<keyword evidence="2" id="KW-0723">Serine/threonine-protein kinase</keyword>
<dbReference type="Pfam" id="PF00069">
    <property type="entry name" value="Pkinase"/>
    <property type="match status" value="1"/>
</dbReference>
<keyword evidence="3" id="KW-0808">Transferase</keyword>
<dbReference type="PROSITE" id="PS50011">
    <property type="entry name" value="PROTEIN_KINASE_DOM"/>
    <property type="match status" value="1"/>
</dbReference>
<accession>A0ABC9AZ71</accession>
<gene>
    <name evidence="11" type="ORF">URODEC1_LOCUS60254</name>
</gene>
<feature type="region of interest" description="Disordered" evidence="9">
    <location>
        <begin position="450"/>
        <end position="472"/>
    </location>
</feature>
<dbReference type="AlphaFoldDB" id="A0ABC9AZ71"/>
<evidence type="ECO:0000256" key="3">
    <source>
        <dbReference type="ARBA" id="ARBA00022679"/>
    </source>
</evidence>
<sequence length="472" mass="53251">MDNSQLLVERIAQIASAIKDAAETVPRNQEECRHIQKIVVRLSELLTLLKGSEMLKHPAMEPILTDLLDAVDRAHKLVTYSQQRHVVYLICGDCTPTRNLSKQMHHARDDITRGIMLAVFSANTVTAIHRPAHNGQSDLDLVHEKSFGRLSGFKEFDPVELKTATGHFSDQHIIGQGHFATVYKGVLNNRIDVSIKDHVRSIEFSVERASDGLSFVSKLEHENIAKLLGYARVGGGFDQPDGKFHLLVVQEYMPNGSLESSRRIDWSTRFRIIKETASALCYIHEQRIIHSNLKSSNILLDTDMKPKICDFGVGRVLDHDDNLTIQDPGSVGYMAPEYLVDATSVTTKCDVYAFGVIILETISRMCKSGNAEKEPACRQASIEWAWEVQRQKNFFVKKHGMKDLFDLSMCEESQLKQVERCMHIGLLCTQYKPEDRPTMPDILKMLNHGQKKLPTPKQPSYTKRRAPASTGC</sequence>
<reference evidence="11 12" key="2">
    <citation type="submission" date="2024-10" db="EMBL/GenBank/DDBJ databases">
        <authorList>
            <person name="Ryan C."/>
        </authorList>
    </citation>
    <scope>NUCLEOTIDE SEQUENCE [LARGE SCALE GENOMIC DNA]</scope>
</reference>
<dbReference type="GO" id="GO:0005524">
    <property type="term" value="F:ATP binding"/>
    <property type="evidence" value="ECO:0007669"/>
    <property type="project" value="UniProtKB-KW"/>
</dbReference>
<protein>
    <recommendedName>
        <fullName evidence="1">non-specific serine/threonine protein kinase</fullName>
        <ecNumber evidence="1">2.7.11.1</ecNumber>
    </recommendedName>
</protein>
<dbReference type="InterPro" id="IPR000719">
    <property type="entry name" value="Prot_kinase_dom"/>
</dbReference>
<proteinExistence type="predicted"/>
<dbReference type="PANTHER" id="PTHR27006:SF601">
    <property type="entry name" value="PROTEIN KINASE DOMAIN-CONTAINING PROTEIN"/>
    <property type="match status" value="1"/>
</dbReference>
<evidence type="ECO:0000313" key="11">
    <source>
        <dbReference type="EMBL" id="CAL4990428.1"/>
    </source>
</evidence>
<dbReference type="GO" id="GO:0004674">
    <property type="term" value="F:protein serine/threonine kinase activity"/>
    <property type="evidence" value="ECO:0007669"/>
    <property type="project" value="UniProtKB-KW"/>
</dbReference>
<comment type="catalytic activity">
    <reaction evidence="7">
        <text>L-threonyl-[protein] + ATP = O-phospho-L-threonyl-[protein] + ADP + H(+)</text>
        <dbReference type="Rhea" id="RHEA:46608"/>
        <dbReference type="Rhea" id="RHEA-COMP:11060"/>
        <dbReference type="Rhea" id="RHEA-COMP:11605"/>
        <dbReference type="ChEBI" id="CHEBI:15378"/>
        <dbReference type="ChEBI" id="CHEBI:30013"/>
        <dbReference type="ChEBI" id="CHEBI:30616"/>
        <dbReference type="ChEBI" id="CHEBI:61977"/>
        <dbReference type="ChEBI" id="CHEBI:456216"/>
        <dbReference type="EC" id="2.7.11.1"/>
    </reaction>
</comment>
<evidence type="ECO:0000256" key="5">
    <source>
        <dbReference type="ARBA" id="ARBA00022777"/>
    </source>
</evidence>
<dbReference type="EC" id="2.7.11.1" evidence="1"/>
<dbReference type="InterPro" id="IPR011009">
    <property type="entry name" value="Kinase-like_dom_sf"/>
</dbReference>
<dbReference type="Proteomes" id="UP001497457">
    <property type="component" value="Chromosome 24b"/>
</dbReference>
<organism evidence="11 12">
    <name type="scientific">Urochloa decumbens</name>
    <dbReference type="NCBI Taxonomy" id="240449"/>
    <lineage>
        <taxon>Eukaryota</taxon>
        <taxon>Viridiplantae</taxon>
        <taxon>Streptophyta</taxon>
        <taxon>Embryophyta</taxon>
        <taxon>Tracheophyta</taxon>
        <taxon>Spermatophyta</taxon>
        <taxon>Magnoliopsida</taxon>
        <taxon>Liliopsida</taxon>
        <taxon>Poales</taxon>
        <taxon>Poaceae</taxon>
        <taxon>PACMAD clade</taxon>
        <taxon>Panicoideae</taxon>
        <taxon>Panicodae</taxon>
        <taxon>Paniceae</taxon>
        <taxon>Melinidinae</taxon>
        <taxon>Urochloa</taxon>
    </lineage>
</organism>
<keyword evidence="4" id="KW-0547">Nucleotide-binding</keyword>
<dbReference type="InterPro" id="IPR036537">
    <property type="entry name" value="Adaptor_Cbl_N_dom_sf"/>
</dbReference>
<evidence type="ECO:0000256" key="7">
    <source>
        <dbReference type="ARBA" id="ARBA00047899"/>
    </source>
</evidence>
<dbReference type="Gene3D" id="1.10.510.10">
    <property type="entry name" value="Transferase(Phosphotransferase) domain 1"/>
    <property type="match status" value="1"/>
</dbReference>
<evidence type="ECO:0000256" key="1">
    <source>
        <dbReference type="ARBA" id="ARBA00012513"/>
    </source>
</evidence>
<evidence type="ECO:0000256" key="9">
    <source>
        <dbReference type="SAM" id="MobiDB-lite"/>
    </source>
</evidence>
<keyword evidence="5" id="KW-0418">Kinase</keyword>
<name>A0ABC9AZ71_9POAL</name>
<keyword evidence="12" id="KW-1185">Reference proteome</keyword>
<reference evidence="12" key="1">
    <citation type="submission" date="2024-06" db="EMBL/GenBank/DDBJ databases">
        <authorList>
            <person name="Ryan C."/>
        </authorList>
    </citation>
    <scope>NUCLEOTIDE SEQUENCE [LARGE SCALE GENOMIC DNA]</scope>
</reference>
<feature type="domain" description="Protein kinase" evidence="10">
    <location>
        <begin position="168"/>
        <end position="453"/>
    </location>
</feature>
<dbReference type="InterPro" id="IPR059179">
    <property type="entry name" value="MLKL-like_MCAfunc"/>
</dbReference>
<dbReference type="CDD" id="cd21037">
    <property type="entry name" value="MLKL_NTD"/>
    <property type="match status" value="1"/>
</dbReference>
<evidence type="ECO:0000259" key="10">
    <source>
        <dbReference type="PROSITE" id="PS50011"/>
    </source>
</evidence>
<evidence type="ECO:0000313" key="12">
    <source>
        <dbReference type="Proteomes" id="UP001497457"/>
    </source>
</evidence>
<dbReference type="PANTHER" id="PTHR27006">
    <property type="entry name" value="PROMASTIGOTE SURFACE ANTIGEN PROTEIN PSA"/>
    <property type="match status" value="1"/>
</dbReference>
<dbReference type="Gene3D" id="3.30.200.20">
    <property type="entry name" value="Phosphorylase Kinase, domain 1"/>
    <property type="match status" value="1"/>
</dbReference>
<evidence type="ECO:0000256" key="4">
    <source>
        <dbReference type="ARBA" id="ARBA00022741"/>
    </source>
</evidence>
<dbReference type="FunFam" id="1.10.510.10:FF:001023">
    <property type="entry name" value="Os07g0541700 protein"/>
    <property type="match status" value="1"/>
</dbReference>
<comment type="catalytic activity">
    <reaction evidence="8">
        <text>L-seryl-[protein] + ATP = O-phospho-L-seryl-[protein] + ADP + H(+)</text>
        <dbReference type="Rhea" id="RHEA:17989"/>
        <dbReference type="Rhea" id="RHEA-COMP:9863"/>
        <dbReference type="Rhea" id="RHEA-COMP:11604"/>
        <dbReference type="ChEBI" id="CHEBI:15378"/>
        <dbReference type="ChEBI" id="CHEBI:29999"/>
        <dbReference type="ChEBI" id="CHEBI:30616"/>
        <dbReference type="ChEBI" id="CHEBI:83421"/>
        <dbReference type="ChEBI" id="CHEBI:456216"/>
        <dbReference type="EC" id="2.7.11.1"/>
    </reaction>
</comment>